<evidence type="ECO:0000259" key="2">
    <source>
        <dbReference type="Pfam" id="PF00535"/>
    </source>
</evidence>
<dbReference type="GO" id="GO:0016757">
    <property type="term" value="F:glycosyltransferase activity"/>
    <property type="evidence" value="ECO:0007669"/>
    <property type="project" value="UniProtKB-KW"/>
</dbReference>
<dbReference type="InterPro" id="IPR001173">
    <property type="entry name" value="Glyco_trans_2-like"/>
</dbReference>
<reference evidence="5 7" key="1">
    <citation type="submission" date="2019-03" db="EMBL/GenBank/DDBJ databases">
        <title>Diversity of the mouse oral microbiome.</title>
        <authorList>
            <person name="Joseph S."/>
            <person name="Aduse-Opoku J."/>
            <person name="Curtis M."/>
            <person name="Wade W."/>
            <person name="Hashim A."/>
        </authorList>
    </citation>
    <scope>NUCLEOTIDE SEQUENCE [LARGE SCALE GENOMIC DNA]</scope>
    <source>
        <strain evidence="5 7">P2318</strain>
    </source>
</reference>
<feature type="transmembrane region" description="Helical" evidence="1">
    <location>
        <begin position="278"/>
        <end position="304"/>
    </location>
</feature>
<keyword evidence="1" id="KW-1133">Transmembrane helix</keyword>
<dbReference type="InterPro" id="IPR018639">
    <property type="entry name" value="DUF2062"/>
</dbReference>
<dbReference type="GO" id="GO:0006487">
    <property type="term" value="P:protein N-linked glycosylation"/>
    <property type="evidence" value="ECO:0007669"/>
    <property type="project" value="TreeGrafter"/>
</dbReference>
<gene>
    <name evidence="4" type="primary">ppm1_2</name>
    <name evidence="5" type="ORF">E4T97_11705</name>
    <name evidence="6" type="ORF">E5356_07020</name>
    <name evidence="4" type="ORF">IMSAGC001_01129</name>
</gene>
<evidence type="ECO:0000256" key="1">
    <source>
        <dbReference type="SAM" id="Phobius"/>
    </source>
</evidence>
<accession>A0A4S2AXP9</accession>
<keyword evidence="4" id="KW-0808">Transferase</keyword>
<dbReference type="OrthoDB" id="9810303at2"/>
<evidence type="ECO:0000313" key="5">
    <source>
        <dbReference type="EMBL" id="TFU49156.1"/>
    </source>
</evidence>
<keyword evidence="8" id="KW-1185">Reference proteome</keyword>
<evidence type="ECO:0000313" key="9">
    <source>
        <dbReference type="Proteomes" id="UP000491181"/>
    </source>
</evidence>
<protein>
    <submittedName>
        <fullName evidence="6">DUF2062 domain-containing protein</fullName>
    </submittedName>
    <submittedName>
        <fullName evidence="4">Polyprenol monophosphomannose synthase</fullName>
        <ecNumber evidence="4">2.4.1.-</ecNumber>
    </submittedName>
</protein>
<dbReference type="Proteomes" id="UP000305751">
    <property type="component" value="Unassembled WGS sequence"/>
</dbReference>
<evidence type="ECO:0000313" key="6">
    <source>
        <dbReference type="EMBL" id="TGY06339.1"/>
    </source>
</evidence>
<sequence>MKESQSTAYWHEKLKQLGIIVIIPSYNNGKTLADVIESVRSYAPDILVVNDGSTDETAGILSQEANLQVITHPANRGKGVALKHGLCHAKAQGFRYAITIDSDEQHFASDIPSFIEAIEKEPDTLLVGSRNLASDNMPEKNTFANKFSNFWFTLETGIKLQDTQSGYRLYPLQQMNVDKWYYTAKYEFELEALVFAAWGDIAVKNIPVHVYYPPQEERVSHFRPFRDFTRISILNTVLVFITFLWIIPRNFFRKLTWKNCKRFFSEHVTHSPESNLRITAAIVLGVFMGIVPVWGYQMLTTLFLAHLLRLNKVIAIVAANISIPPMIPFLLYGSYATGCKVLGDPVNLHLNELSFANVKSVIEQYLIGSIIFAVVCSLVAGIISFALLTTCRRKKI</sequence>
<keyword evidence="1" id="KW-0472">Membrane</keyword>
<proteinExistence type="predicted"/>
<reference evidence="4 9" key="3">
    <citation type="journal article" date="2020" name="Microbiome">
        <title>Single-cell genomics of uncultured bacteria reveals dietary fiber responders in the mouse gut microbiota.</title>
        <authorList>
            <person name="Chijiiwa R."/>
            <person name="Hosokawa M."/>
            <person name="Kogawa M."/>
            <person name="Nishikawa Y."/>
            <person name="Ide K."/>
            <person name="Sakanashi C."/>
            <person name="Takahashi K."/>
            <person name="Takeyama H."/>
        </authorList>
    </citation>
    <scope>NUCLEOTIDE SEQUENCE [LARGE SCALE GENOMIC DNA]</scope>
    <source>
        <strain evidence="4">IMSAGC_001</strain>
    </source>
</reference>
<dbReference type="Pfam" id="PF09835">
    <property type="entry name" value="DUF2062"/>
    <property type="match status" value="1"/>
</dbReference>
<feature type="domain" description="DUF2062" evidence="3">
    <location>
        <begin position="270"/>
        <end position="395"/>
    </location>
</feature>
<dbReference type="SUPFAM" id="SSF53448">
    <property type="entry name" value="Nucleotide-diphospho-sugar transferases"/>
    <property type="match status" value="1"/>
</dbReference>
<feature type="transmembrane region" description="Helical" evidence="1">
    <location>
        <begin position="228"/>
        <end position="247"/>
    </location>
</feature>
<evidence type="ECO:0000313" key="7">
    <source>
        <dbReference type="Proteomes" id="UP000298073"/>
    </source>
</evidence>
<dbReference type="PANTHER" id="PTHR10859:SF91">
    <property type="entry name" value="DOLICHYL-PHOSPHATE BETA-GLUCOSYLTRANSFERASE"/>
    <property type="match status" value="1"/>
</dbReference>
<feature type="transmembrane region" description="Helical" evidence="1">
    <location>
        <begin position="365"/>
        <end position="388"/>
    </location>
</feature>
<reference evidence="6 8" key="2">
    <citation type="submission" date="2019-04" db="EMBL/GenBank/DDBJ databases">
        <title>Microbes associate with the intestines of laboratory mice.</title>
        <authorList>
            <person name="Navarre W."/>
            <person name="Wong E."/>
            <person name="Huang K."/>
            <person name="Tropini C."/>
            <person name="Ng K."/>
            <person name="Yu B."/>
        </authorList>
    </citation>
    <scope>NUCLEOTIDE SEQUENCE [LARGE SCALE GENOMIC DNA]</scope>
    <source>
        <strain evidence="6 8">NM70_E10</strain>
    </source>
</reference>
<dbReference type="PANTHER" id="PTHR10859">
    <property type="entry name" value="GLYCOSYL TRANSFERASE"/>
    <property type="match status" value="1"/>
</dbReference>
<dbReference type="EMBL" id="SPPV01000023">
    <property type="protein sequence ID" value="TFU49156.1"/>
    <property type="molecule type" value="Genomic_DNA"/>
</dbReference>
<dbReference type="AlphaFoldDB" id="A0A4S2AXP9"/>
<evidence type="ECO:0000259" key="3">
    <source>
        <dbReference type="Pfam" id="PF09835"/>
    </source>
</evidence>
<organism evidence="6 8">
    <name type="scientific">Bacteroides acidifaciens</name>
    <dbReference type="NCBI Taxonomy" id="85831"/>
    <lineage>
        <taxon>Bacteria</taxon>
        <taxon>Pseudomonadati</taxon>
        <taxon>Bacteroidota</taxon>
        <taxon>Bacteroidia</taxon>
        <taxon>Bacteroidales</taxon>
        <taxon>Bacteroidaceae</taxon>
        <taxon>Bacteroides</taxon>
    </lineage>
</organism>
<dbReference type="EC" id="2.4.1.-" evidence="4"/>
<dbReference type="CDD" id="cd04179">
    <property type="entry name" value="DPM_DPG-synthase_like"/>
    <property type="match status" value="1"/>
</dbReference>
<name>A0A4S2AXP9_9BACE</name>
<dbReference type="InterPro" id="IPR029044">
    <property type="entry name" value="Nucleotide-diphossugar_trans"/>
</dbReference>
<dbReference type="RefSeq" id="WP_135038095.1">
    <property type="nucleotide sequence ID" value="NZ_BLLS01000018.1"/>
</dbReference>
<dbReference type="Proteomes" id="UP000298073">
    <property type="component" value="Unassembled WGS sequence"/>
</dbReference>
<dbReference type="Gene3D" id="3.90.550.10">
    <property type="entry name" value="Spore Coat Polysaccharide Biosynthesis Protein SpsA, Chain A"/>
    <property type="match status" value="1"/>
</dbReference>
<keyword evidence="4" id="KW-0328">Glycosyltransferase</keyword>
<feature type="domain" description="Glycosyltransferase 2-like" evidence="2">
    <location>
        <begin position="21"/>
        <end position="144"/>
    </location>
</feature>
<evidence type="ECO:0000313" key="8">
    <source>
        <dbReference type="Proteomes" id="UP000305751"/>
    </source>
</evidence>
<keyword evidence="1" id="KW-0812">Transmembrane</keyword>
<dbReference type="Pfam" id="PF00535">
    <property type="entry name" value="Glycos_transf_2"/>
    <property type="match status" value="1"/>
</dbReference>
<dbReference type="EMBL" id="BLLS01000018">
    <property type="protein sequence ID" value="GFH85725.1"/>
    <property type="molecule type" value="Genomic_DNA"/>
</dbReference>
<evidence type="ECO:0000313" key="4">
    <source>
        <dbReference type="EMBL" id="GFH85725.1"/>
    </source>
</evidence>
<dbReference type="Proteomes" id="UP000491181">
    <property type="component" value="Unassembled WGS sequence"/>
</dbReference>
<dbReference type="EMBL" id="SRZA01000014">
    <property type="protein sequence ID" value="TGY06339.1"/>
    <property type="molecule type" value="Genomic_DNA"/>
</dbReference>
<feature type="transmembrane region" description="Helical" evidence="1">
    <location>
        <begin position="313"/>
        <end position="335"/>
    </location>
</feature>
<comment type="caution">
    <text evidence="6">The sequence shown here is derived from an EMBL/GenBank/DDBJ whole genome shotgun (WGS) entry which is preliminary data.</text>
</comment>